<dbReference type="Gene3D" id="1.10.10.10">
    <property type="entry name" value="Winged helix-like DNA-binding domain superfamily/Winged helix DNA-binding domain"/>
    <property type="match status" value="1"/>
</dbReference>
<dbReference type="RefSeq" id="WP_198385535.1">
    <property type="nucleotide sequence ID" value="NZ_CP020474.1"/>
</dbReference>
<evidence type="ECO:0000259" key="5">
    <source>
        <dbReference type="PROSITE" id="PS50110"/>
    </source>
</evidence>
<dbReference type="SUPFAM" id="SSF46894">
    <property type="entry name" value="C-terminal effector domain of the bipartite response regulators"/>
    <property type="match status" value="1"/>
</dbReference>
<dbReference type="Pfam" id="PF00196">
    <property type="entry name" value="GerE"/>
    <property type="match status" value="1"/>
</dbReference>
<dbReference type="EMBL" id="CP020474">
    <property type="protein sequence ID" value="ARE84363.1"/>
    <property type="molecule type" value="Genomic_DNA"/>
</dbReference>
<dbReference type="Proteomes" id="UP000192273">
    <property type="component" value="Chromosome"/>
</dbReference>
<dbReference type="PRINTS" id="PR00038">
    <property type="entry name" value="HTHLUXR"/>
</dbReference>
<dbReference type="PANTHER" id="PTHR45566:SF1">
    <property type="entry name" value="HTH-TYPE TRANSCRIPTIONAL REGULATOR YHJB-RELATED"/>
    <property type="match status" value="1"/>
</dbReference>
<feature type="domain" description="Response regulatory" evidence="5">
    <location>
        <begin position="10"/>
        <end position="126"/>
    </location>
</feature>
<dbReference type="CDD" id="cd06170">
    <property type="entry name" value="LuxR_C_like"/>
    <property type="match status" value="1"/>
</dbReference>
<gene>
    <name evidence="6" type="primary">vraR</name>
    <name evidence="6" type="ORF">ROSMUCSMR3_02896</name>
</gene>
<feature type="domain" description="HTH luxR-type" evidence="4">
    <location>
        <begin position="141"/>
        <end position="206"/>
    </location>
</feature>
<dbReference type="AlphaFoldDB" id="A0A1V0RRH0"/>
<evidence type="ECO:0000256" key="2">
    <source>
        <dbReference type="ARBA" id="ARBA00023125"/>
    </source>
</evidence>
<dbReference type="Gene3D" id="3.40.50.2300">
    <property type="match status" value="1"/>
</dbReference>
<dbReference type="InterPro" id="IPR036388">
    <property type="entry name" value="WH-like_DNA-bd_sf"/>
</dbReference>
<keyword evidence="1 3" id="KW-0597">Phosphoprotein</keyword>
<dbReference type="InterPro" id="IPR011006">
    <property type="entry name" value="CheY-like_superfamily"/>
</dbReference>
<feature type="modified residue" description="4-aspartylphosphate" evidence="3">
    <location>
        <position position="61"/>
    </location>
</feature>
<dbReference type="Pfam" id="PF00072">
    <property type="entry name" value="Response_reg"/>
    <property type="match status" value="1"/>
</dbReference>
<reference evidence="6 7" key="1">
    <citation type="submission" date="2017-03" db="EMBL/GenBank/DDBJ databases">
        <title>Genome Sequence of Roseovarius mucosus strain SMR3 Isolated from a culture of the Diatom Skeletonema marinoi.</title>
        <authorList>
            <person name="Topel M."/>
            <person name="Pinder M."/>
            <person name="Johansson O.N."/>
            <person name="Kourtchenko O."/>
            <person name="Godhe A."/>
            <person name="Clarke A.K."/>
        </authorList>
    </citation>
    <scope>NUCLEOTIDE SEQUENCE [LARGE SCALE GENOMIC DNA]</scope>
    <source>
        <strain evidence="6 7">SMR3</strain>
    </source>
</reference>
<dbReference type="PROSITE" id="PS50110">
    <property type="entry name" value="RESPONSE_REGULATORY"/>
    <property type="match status" value="1"/>
</dbReference>
<proteinExistence type="predicted"/>
<dbReference type="CDD" id="cd17535">
    <property type="entry name" value="REC_NarL-like"/>
    <property type="match status" value="1"/>
</dbReference>
<evidence type="ECO:0000256" key="3">
    <source>
        <dbReference type="PROSITE-ProRule" id="PRU00169"/>
    </source>
</evidence>
<evidence type="ECO:0000259" key="4">
    <source>
        <dbReference type="PROSITE" id="PS50043"/>
    </source>
</evidence>
<dbReference type="InterPro" id="IPR058245">
    <property type="entry name" value="NreC/VraR/RcsB-like_REC"/>
</dbReference>
<dbReference type="SMART" id="SM00448">
    <property type="entry name" value="REC"/>
    <property type="match status" value="1"/>
</dbReference>
<organism evidence="6 7">
    <name type="scientific">Roseovarius mucosus</name>
    <dbReference type="NCBI Taxonomy" id="215743"/>
    <lineage>
        <taxon>Bacteria</taxon>
        <taxon>Pseudomonadati</taxon>
        <taxon>Pseudomonadota</taxon>
        <taxon>Alphaproteobacteria</taxon>
        <taxon>Rhodobacterales</taxon>
        <taxon>Roseobacteraceae</taxon>
        <taxon>Roseovarius</taxon>
    </lineage>
</organism>
<evidence type="ECO:0000256" key="1">
    <source>
        <dbReference type="ARBA" id="ARBA00022553"/>
    </source>
</evidence>
<dbReference type="InterPro" id="IPR001789">
    <property type="entry name" value="Sig_transdc_resp-reg_receiver"/>
</dbReference>
<dbReference type="SUPFAM" id="SSF52172">
    <property type="entry name" value="CheY-like"/>
    <property type="match status" value="1"/>
</dbReference>
<protein>
    <submittedName>
        <fullName evidence="6">Response regulator protein VraR</fullName>
    </submittedName>
</protein>
<dbReference type="PROSITE" id="PS50043">
    <property type="entry name" value="HTH_LUXR_2"/>
    <property type="match status" value="1"/>
</dbReference>
<evidence type="ECO:0000313" key="7">
    <source>
        <dbReference type="Proteomes" id="UP000192273"/>
    </source>
</evidence>
<dbReference type="GO" id="GO:0000160">
    <property type="term" value="P:phosphorelay signal transduction system"/>
    <property type="evidence" value="ECO:0007669"/>
    <property type="project" value="InterPro"/>
</dbReference>
<keyword evidence="2" id="KW-0238">DNA-binding</keyword>
<dbReference type="InterPro" id="IPR051015">
    <property type="entry name" value="EvgA-like"/>
</dbReference>
<dbReference type="InterPro" id="IPR000792">
    <property type="entry name" value="Tscrpt_reg_LuxR_C"/>
</dbReference>
<accession>A0A1V0RRH0</accession>
<dbReference type="GO" id="GO:0003677">
    <property type="term" value="F:DNA binding"/>
    <property type="evidence" value="ECO:0007669"/>
    <property type="project" value="UniProtKB-KW"/>
</dbReference>
<dbReference type="SMART" id="SM00421">
    <property type="entry name" value="HTH_LUXR"/>
    <property type="match status" value="1"/>
</dbReference>
<name>A0A1V0RRH0_9RHOB</name>
<evidence type="ECO:0000313" key="6">
    <source>
        <dbReference type="EMBL" id="ARE84363.1"/>
    </source>
</evidence>
<dbReference type="KEGG" id="rmm:ROSMUCSMR3_02896"/>
<dbReference type="GO" id="GO:0006355">
    <property type="term" value="P:regulation of DNA-templated transcription"/>
    <property type="evidence" value="ECO:0007669"/>
    <property type="project" value="InterPro"/>
</dbReference>
<dbReference type="PANTHER" id="PTHR45566">
    <property type="entry name" value="HTH-TYPE TRANSCRIPTIONAL REGULATOR YHJB-RELATED"/>
    <property type="match status" value="1"/>
</dbReference>
<sequence>MNNQEEPTLSILVVDDHKLVSEAVANFLSSSSDFNVAVCNSFQGAESFIKENGPMDVVLLDLVMPDMKGMDSIASLIKLNEPGAVVLFSGTANPHDLNAALELGCMGLIPKSLPLKSLESAIRLVSSGEVFVRASQNEPSAKGSTESFTERDLLVLSKIAEGKTNKEIAWMIQVSEVSVKSYVRKICMILGATNRASAAVRAKQLGII</sequence>
<keyword evidence="7" id="KW-1185">Reference proteome</keyword>
<dbReference type="InterPro" id="IPR016032">
    <property type="entry name" value="Sig_transdc_resp-reg_C-effctor"/>
</dbReference>